<proteinExistence type="predicted"/>
<dbReference type="AlphaFoldDB" id="A0AAV5ECK4"/>
<evidence type="ECO:0000313" key="1">
    <source>
        <dbReference type="EMBL" id="GJN20507.1"/>
    </source>
</evidence>
<dbReference type="EMBL" id="BQKI01000075">
    <property type="protein sequence ID" value="GJN20507.1"/>
    <property type="molecule type" value="Genomic_DNA"/>
</dbReference>
<protein>
    <submittedName>
        <fullName evidence="1">Uncharacterized protein</fullName>
    </submittedName>
</protein>
<gene>
    <name evidence="1" type="primary">gb07894</name>
    <name evidence="1" type="ORF">PR202_gb07894</name>
</gene>
<comment type="caution">
    <text evidence="1">The sequence shown here is derived from an EMBL/GenBank/DDBJ whole genome shotgun (WGS) entry which is preliminary data.</text>
</comment>
<accession>A0AAV5ECK4</accession>
<keyword evidence="2" id="KW-1185">Reference proteome</keyword>
<evidence type="ECO:0000313" key="2">
    <source>
        <dbReference type="Proteomes" id="UP001054889"/>
    </source>
</evidence>
<name>A0AAV5ECK4_ELECO</name>
<reference evidence="1" key="1">
    <citation type="journal article" date="2018" name="DNA Res.">
        <title>Multiple hybrid de novo genome assembly of finger millet, an orphan allotetraploid crop.</title>
        <authorList>
            <person name="Hatakeyama M."/>
            <person name="Aluri S."/>
            <person name="Balachadran M.T."/>
            <person name="Sivarajan S.R."/>
            <person name="Patrignani A."/>
            <person name="Gruter S."/>
            <person name="Poveda L."/>
            <person name="Shimizu-Inatsugi R."/>
            <person name="Baeten J."/>
            <person name="Francoijs K.J."/>
            <person name="Nataraja K.N."/>
            <person name="Reddy Y.A.N."/>
            <person name="Phadnis S."/>
            <person name="Ravikumar R.L."/>
            <person name="Schlapbach R."/>
            <person name="Sreeman S.M."/>
            <person name="Shimizu K.K."/>
        </authorList>
    </citation>
    <scope>NUCLEOTIDE SEQUENCE</scope>
</reference>
<organism evidence="1 2">
    <name type="scientific">Eleusine coracana subsp. coracana</name>
    <dbReference type="NCBI Taxonomy" id="191504"/>
    <lineage>
        <taxon>Eukaryota</taxon>
        <taxon>Viridiplantae</taxon>
        <taxon>Streptophyta</taxon>
        <taxon>Embryophyta</taxon>
        <taxon>Tracheophyta</taxon>
        <taxon>Spermatophyta</taxon>
        <taxon>Magnoliopsida</taxon>
        <taxon>Liliopsida</taxon>
        <taxon>Poales</taxon>
        <taxon>Poaceae</taxon>
        <taxon>PACMAD clade</taxon>
        <taxon>Chloridoideae</taxon>
        <taxon>Cynodonteae</taxon>
        <taxon>Eleusininae</taxon>
        <taxon>Eleusine</taxon>
    </lineage>
</organism>
<reference evidence="1" key="2">
    <citation type="submission" date="2021-12" db="EMBL/GenBank/DDBJ databases">
        <title>Resequencing data analysis of finger millet.</title>
        <authorList>
            <person name="Hatakeyama M."/>
            <person name="Aluri S."/>
            <person name="Balachadran M.T."/>
            <person name="Sivarajan S.R."/>
            <person name="Poveda L."/>
            <person name="Shimizu-Inatsugi R."/>
            <person name="Schlapbach R."/>
            <person name="Sreeman S.M."/>
            <person name="Shimizu K.K."/>
        </authorList>
    </citation>
    <scope>NUCLEOTIDE SEQUENCE</scope>
</reference>
<sequence length="96" mass="10777">MFGLQRLAPNNNVDTFANWWHNTSRRVAKENRKGVNTLIILGAWSLWKHRNSGVFEGTAPSVQSLLDNLKHEAQLWTFAGARGLKELGLGRLLGHS</sequence>
<dbReference type="Proteomes" id="UP001054889">
    <property type="component" value="Unassembled WGS sequence"/>
</dbReference>